<dbReference type="InterPro" id="IPR013525">
    <property type="entry name" value="ABC2_TM"/>
</dbReference>
<keyword evidence="3 9" id="KW-0813">Transport</keyword>
<sequence>MQNQSNVGLAEGLRLTIMLARRDIRTRYATSFAGAIWSVALPLLFALVNVVVFSVLMTGRMGTRYGDVPFALFYFVPFSLWALFTEVSSRSTTILREYHYLITKIAFPVWVIPLVPIASALISQVVMFAIIVFLLVTKGVAPSPDAWAFFVIWGLAILMTVGVSYLFSSIAMFVPDLGQLVPVLTTIMFWLTPILYPVNMAEDGPMWFRNIVIHFNPFYYMVESSRLAVLGVEPMPWSYVAIFGCFAGVTFIAGMHVFNKLKAGFADV</sequence>
<evidence type="ECO:0000256" key="2">
    <source>
        <dbReference type="ARBA" id="ARBA00007783"/>
    </source>
</evidence>
<dbReference type="PROSITE" id="PS51012">
    <property type="entry name" value="ABC_TM2"/>
    <property type="match status" value="1"/>
</dbReference>
<dbReference type="InterPro" id="IPR047817">
    <property type="entry name" value="ABC2_TM_bact-type"/>
</dbReference>
<evidence type="ECO:0000256" key="7">
    <source>
        <dbReference type="ARBA" id="ARBA00023047"/>
    </source>
</evidence>
<feature type="transmembrane region" description="Helical" evidence="9">
    <location>
        <begin position="147"/>
        <end position="168"/>
    </location>
</feature>
<evidence type="ECO:0000313" key="12">
    <source>
        <dbReference type="Proteomes" id="UP001597033"/>
    </source>
</evidence>
<gene>
    <name evidence="11" type="ORF">ACFQ2N_00755</name>
</gene>
<keyword evidence="4 9" id="KW-1003">Cell membrane</keyword>
<dbReference type="Pfam" id="PF01061">
    <property type="entry name" value="ABC2_membrane"/>
    <property type="match status" value="1"/>
</dbReference>
<keyword evidence="6 9" id="KW-1133">Transmembrane helix</keyword>
<evidence type="ECO:0000256" key="5">
    <source>
        <dbReference type="ARBA" id="ARBA00022692"/>
    </source>
</evidence>
<proteinExistence type="inferred from homology"/>
<feature type="transmembrane region" description="Helical" evidence="9">
    <location>
        <begin position="28"/>
        <end position="56"/>
    </location>
</feature>
<comment type="subcellular location">
    <subcellularLocation>
        <location evidence="9">Cell inner membrane</location>
        <topology evidence="9">Multi-pass membrane protein</topology>
    </subcellularLocation>
    <subcellularLocation>
        <location evidence="1">Cell membrane</location>
        <topology evidence="1">Multi-pass membrane protein</topology>
    </subcellularLocation>
</comment>
<evidence type="ECO:0000313" key="11">
    <source>
        <dbReference type="EMBL" id="MFD1040878.1"/>
    </source>
</evidence>
<keyword evidence="8 9" id="KW-0472">Membrane</keyword>
<feature type="domain" description="ABC transmembrane type-2" evidence="10">
    <location>
        <begin position="33"/>
        <end position="261"/>
    </location>
</feature>
<keyword evidence="7" id="KW-0625">Polysaccharide transport</keyword>
<protein>
    <recommendedName>
        <fullName evidence="9">Transport permease protein</fullName>
    </recommendedName>
</protein>
<comment type="similarity">
    <text evidence="2 9">Belongs to the ABC-2 integral membrane protein family.</text>
</comment>
<reference evidence="12" key="1">
    <citation type="journal article" date="2019" name="Int. J. Syst. Evol. Microbiol.">
        <title>The Global Catalogue of Microorganisms (GCM) 10K type strain sequencing project: providing services to taxonomists for standard genome sequencing and annotation.</title>
        <authorList>
            <consortium name="The Broad Institute Genomics Platform"/>
            <consortium name="The Broad Institute Genome Sequencing Center for Infectious Disease"/>
            <person name="Wu L."/>
            <person name="Ma J."/>
        </authorList>
    </citation>
    <scope>NUCLEOTIDE SEQUENCE [LARGE SCALE GENOMIC DNA]</scope>
    <source>
        <strain evidence="12">CCUG 55854</strain>
    </source>
</reference>
<evidence type="ECO:0000256" key="6">
    <source>
        <dbReference type="ARBA" id="ARBA00022989"/>
    </source>
</evidence>
<feature type="transmembrane region" description="Helical" evidence="9">
    <location>
        <begin position="237"/>
        <end position="258"/>
    </location>
</feature>
<evidence type="ECO:0000256" key="1">
    <source>
        <dbReference type="ARBA" id="ARBA00004651"/>
    </source>
</evidence>
<keyword evidence="5 9" id="KW-0812">Transmembrane</keyword>
<evidence type="ECO:0000256" key="9">
    <source>
        <dbReference type="RuleBase" id="RU361157"/>
    </source>
</evidence>
<keyword evidence="7" id="KW-0762">Sugar transport</keyword>
<dbReference type="PANTHER" id="PTHR30413">
    <property type="entry name" value="INNER MEMBRANE TRANSPORT PERMEASE"/>
    <property type="match status" value="1"/>
</dbReference>
<feature type="transmembrane region" description="Helical" evidence="9">
    <location>
        <begin position="68"/>
        <end position="84"/>
    </location>
</feature>
<dbReference type="RefSeq" id="WP_162376271.1">
    <property type="nucleotide sequence ID" value="NZ_JBHTKN010000001.1"/>
</dbReference>
<feature type="transmembrane region" description="Helical" evidence="9">
    <location>
        <begin position="180"/>
        <end position="198"/>
    </location>
</feature>
<evidence type="ECO:0000256" key="4">
    <source>
        <dbReference type="ARBA" id="ARBA00022475"/>
    </source>
</evidence>
<name>A0ABW3LRX7_9GAMM</name>
<evidence type="ECO:0000256" key="8">
    <source>
        <dbReference type="ARBA" id="ARBA00023136"/>
    </source>
</evidence>
<evidence type="ECO:0000259" key="10">
    <source>
        <dbReference type="PROSITE" id="PS51012"/>
    </source>
</evidence>
<keyword evidence="12" id="KW-1185">Reference proteome</keyword>
<evidence type="ECO:0000256" key="3">
    <source>
        <dbReference type="ARBA" id="ARBA00022448"/>
    </source>
</evidence>
<dbReference type="EMBL" id="JBHTKN010000001">
    <property type="protein sequence ID" value="MFD1040878.1"/>
    <property type="molecule type" value="Genomic_DNA"/>
</dbReference>
<dbReference type="PANTHER" id="PTHR30413:SF10">
    <property type="entry name" value="CAPSULE POLYSACCHARIDE EXPORT INNER-MEMBRANE PROTEIN CTRC"/>
    <property type="match status" value="1"/>
</dbReference>
<dbReference type="Proteomes" id="UP001597033">
    <property type="component" value="Unassembled WGS sequence"/>
</dbReference>
<organism evidence="11 12">
    <name type="scientific">Pseudoxanthomonas kaohsiungensis</name>
    <dbReference type="NCBI Taxonomy" id="283923"/>
    <lineage>
        <taxon>Bacteria</taxon>
        <taxon>Pseudomonadati</taxon>
        <taxon>Pseudomonadota</taxon>
        <taxon>Gammaproteobacteria</taxon>
        <taxon>Lysobacterales</taxon>
        <taxon>Lysobacteraceae</taxon>
        <taxon>Pseudoxanthomonas</taxon>
    </lineage>
</organism>
<comment type="caution">
    <text evidence="11">The sequence shown here is derived from an EMBL/GenBank/DDBJ whole genome shotgun (WGS) entry which is preliminary data.</text>
</comment>
<accession>A0ABW3LRX7</accession>
<feature type="transmembrane region" description="Helical" evidence="9">
    <location>
        <begin position="105"/>
        <end position="135"/>
    </location>
</feature>